<dbReference type="PANTHER" id="PTHR42998">
    <property type="entry name" value="TYPE I RESTRICTION ENZYME HINDVIIP M PROTEIN-RELATED"/>
    <property type="match status" value="1"/>
</dbReference>
<gene>
    <name evidence="3" type="ORF">CSA56_06215</name>
</gene>
<dbReference type="PANTHER" id="PTHR42998:SF1">
    <property type="entry name" value="TYPE I RESTRICTION ENZYME HINDI METHYLASE SUBUNIT"/>
    <property type="match status" value="1"/>
</dbReference>
<dbReference type="AlphaFoldDB" id="A0A2G6KH38"/>
<dbReference type="Proteomes" id="UP000230821">
    <property type="component" value="Unassembled WGS sequence"/>
</dbReference>
<dbReference type="InterPro" id="IPR003356">
    <property type="entry name" value="DNA_methylase_A-5"/>
</dbReference>
<dbReference type="PRINTS" id="PR00507">
    <property type="entry name" value="N12N6MTFRASE"/>
</dbReference>
<evidence type="ECO:0000313" key="4">
    <source>
        <dbReference type="Proteomes" id="UP000230821"/>
    </source>
</evidence>
<proteinExistence type="predicted"/>
<dbReference type="GO" id="GO:0008170">
    <property type="term" value="F:N-methyltransferase activity"/>
    <property type="evidence" value="ECO:0007669"/>
    <property type="project" value="InterPro"/>
</dbReference>
<dbReference type="InterPro" id="IPR029063">
    <property type="entry name" value="SAM-dependent_MTases_sf"/>
</dbReference>
<evidence type="ECO:0000259" key="2">
    <source>
        <dbReference type="Pfam" id="PF02384"/>
    </source>
</evidence>
<organism evidence="3 4">
    <name type="scientific">candidate division KSB3 bacterium</name>
    <dbReference type="NCBI Taxonomy" id="2044937"/>
    <lineage>
        <taxon>Bacteria</taxon>
        <taxon>candidate division KSB3</taxon>
    </lineage>
</organism>
<feature type="region of interest" description="Disordered" evidence="1">
    <location>
        <begin position="367"/>
        <end position="389"/>
    </location>
</feature>
<dbReference type="SUPFAM" id="SSF53335">
    <property type="entry name" value="S-adenosyl-L-methionine-dependent methyltransferases"/>
    <property type="match status" value="1"/>
</dbReference>
<dbReference type="Gene3D" id="3.40.50.150">
    <property type="entry name" value="Vaccinia Virus protein VP39"/>
    <property type="match status" value="1"/>
</dbReference>
<sequence>MAKKNQQSSGPSYSLLALLKRTLFLHETSNVDELVEEVHEYMLKDQSYDQIKERYVGPILTSNPSFLEVESKTQVWRLSEGNKVNDSVYEVFKKFHSPLSERQVLNRLAKVEHMAGNIQLTLDLKNDARFSDIDGGKYWILSEWVVVNEYARSILLKIKSGLGEKELLAKVVDEFHVDREAAIFIPKLDERFVKKEKKWMLQRYIEQKTKLRAARIERLYQFLLKIDRPMSADELTATVLNMPANMTDVDEKLAADPRFVEENGLWDLRARIDQRQAAEELVGNIFESVPESEIAPEAFEAEPTLPREPSPLDEARQALDLSEPETVEPPVEAVVIETQDEQMIPAEPAVEIEAEEEALQEFTEQEEHEAFEPEEGEFEEEEVSKEEDEGAFDQMDEYIENLRNKVIEFLQNAFHSEGIVYNAEIIDQFVNSEEREELFEQFIRDHYVNPSKGRLLTDQAILTFMVYLAEPTLNDKILDPCCGTGGFLLKILEVLDDYLQDASWTERDFAIQYELRSGQFYFVQMNEEEQEYFDTPLDEEVARWLPIIRFCKQQQLTGVDLAPFAYHTADLNIAIQGFPEIVLHQDNALTSKRIGSGVYDIVLGNPPASGDEPTRFIRRSLALAKPGGKVLLLLPDEMFANGRLLSSTLRNQVVAQTIIKAVIRLPESVDSNAFGGRKTLLYCLRKHHEAEQESELFTGEINDQEGLQELLEVIEEPDVPVCMDDTPIDGRTVHYILSSYQRSAYNLLLEGLRRQVLHGEVLDVKEWAQPKKAELKEEDEE</sequence>
<dbReference type="InterPro" id="IPR052916">
    <property type="entry name" value="Type-I_RE_MTase_Subunit"/>
</dbReference>
<evidence type="ECO:0000256" key="1">
    <source>
        <dbReference type="SAM" id="MobiDB-lite"/>
    </source>
</evidence>
<reference evidence="3 4" key="1">
    <citation type="submission" date="2017-10" db="EMBL/GenBank/DDBJ databases">
        <title>Novel microbial diversity and functional potential in the marine mammal oral microbiome.</title>
        <authorList>
            <person name="Dudek N.K."/>
            <person name="Sun C.L."/>
            <person name="Burstein D."/>
            <person name="Kantor R.S."/>
            <person name="Aliaga Goltsman D.S."/>
            <person name="Bik E.M."/>
            <person name="Thomas B.C."/>
            <person name="Banfield J.F."/>
            <person name="Relman D.A."/>
        </authorList>
    </citation>
    <scope>NUCLEOTIDE SEQUENCE [LARGE SCALE GENOMIC DNA]</scope>
    <source>
        <strain evidence="3">DOLJORAL78_47_16</strain>
    </source>
</reference>
<comment type="caution">
    <text evidence="3">The sequence shown here is derived from an EMBL/GenBank/DDBJ whole genome shotgun (WGS) entry which is preliminary data.</text>
</comment>
<name>A0A2G6KH38_9BACT</name>
<dbReference type="GO" id="GO:0003677">
    <property type="term" value="F:DNA binding"/>
    <property type="evidence" value="ECO:0007669"/>
    <property type="project" value="InterPro"/>
</dbReference>
<protein>
    <recommendedName>
        <fullName evidence="2">DNA methylase adenine-specific domain-containing protein</fullName>
    </recommendedName>
</protein>
<dbReference type="Pfam" id="PF02384">
    <property type="entry name" value="N6_Mtase"/>
    <property type="match status" value="1"/>
</dbReference>
<evidence type="ECO:0000313" key="3">
    <source>
        <dbReference type="EMBL" id="PIE34955.1"/>
    </source>
</evidence>
<dbReference type="EMBL" id="PDSK01000070">
    <property type="protein sequence ID" value="PIE34955.1"/>
    <property type="molecule type" value="Genomic_DNA"/>
</dbReference>
<accession>A0A2G6KH38</accession>
<dbReference type="CDD" id="cd02440">
    <property type="entry name" value="AdoMet_MTases"/>
    <property type="match status" value="1"/>
</dbReference>
<feature type="domain" description="DNA methylase adenine-specific" evidence="2">
    <location>
        <begin position="438"/>
        <end position="498"/>
    </location>
</feature>